<dbReference type="PANTHER" id="PTHR45947:SF3">
    <property type="entry name" value="SULFOQUINOVOSYL TRANSFERASE SQD2"/>
    <property type="match status" value="1"/>
</dbReference>
<dbReference type="Gene3D" id="3.40.50.2000">
    <property type="entry name" value="Glycogen Phosphorylase B"/>
    <property type="match status" value="2"/>
</dbReference>
<dbReference type="InterPro" id="IPR028098">
    <property type="entry name" value="Glyco_trans_4-like_N"/>
</dbReference>
<sequence length="368" mass="42611">MEPIRVLQVVTIMNRGGLETMLMNYYRKLDKSKIQFDFMTNRVERGHYDDEIEALGGKIYRLSPIKPGNYNKYFKELDEFFKEHKEYKVVHSHINENSGFVLKAAKKAGIECRIAHSHLSDLKLDYKYPFRVYARRNLKGNVSDYFACSKRAGEWLFGKDISNSGKVTVLNNAVDTEKFRFNEEVRNNIRRKLDIEGKKVIGHVGRFNPQKNHEFLIDVFNEIYKKDKDIVLLLVGDGYLKEKIEEKVNKLGLDKSVEFLGVREDIPELMQAMDLFLFPSQFEGLAVVMVEAQAAGLKVITSTGVTKESDITNNVEFIDLSKGAEYWADIVLNSDFKKKDDINLMIKKGYDSTNNVKWLSDFYLKKYA</sequence>
<organism evidence="3 4">
    <name type="scientific">Clostridium disporicum</name>
    <dbReference type="NCBI Taxonomy" id="84024"/>
    <lineage>
        <taxon>Bacteria</taxon>
        <taxon>Bacillati</taxon>
        <taxon>Bacillota</taxon>
        <taxon>Clostridia</taxon>
        <taxon>Eubacteriales</taxon>
        <taxon>Clostridiaceae</taxon>
        <taxon>Clostridium</taxon>
    </lineage>
</organism>
<gene>
    <name evidence="3" type="primary">epsF_1</name>
    <name evidence="3" type="ORF">ERS852470_00547</name>
</gene>
<proteinExistence type="predicted"/>
<dbReference type="RefSeq" id="WP_055275322.1">
    <property type="nucleotide sequence ID" value="NZ_CYZV01000004.1"/>
</dbReference>
<dbReference type="EC" id="2.4.1.57" evidence="3"/>
<dbReference type="EC" id="2.4.-.-" evidence="3"/>
<dbReference type="SUPFAM" id="SSF53756">
    <property type="entry name" value="UDP-Glycosyltransferase/glycogen phosphorylase"/>
    <property type="match status" value="1"/>
</dbReference>
<reference evidence="3 4" key="1">
    <citation type="submission" date="2015-09" db="EMBL/GenBank/DDBJ databases">
        <authorList>
            <consortium name="Pathogen Informatics"/>
        </authorList>
    </citation>
    <scope>NUCLEOTIDE SEQUENCE [LARGE SCALE GENOMIC DNA]</scope>
    <source>
        <strain evidence="3 4">2789STDY5834855</strain>
    </source>
</reference>
<dbReference type="Proteomes" id="UP000095558">
    <property type="component" value="Unassembled WGS sequence"/>
</dbReference>
<dbReference type="Pfam" id="PF13439">
    <property type="entry name" value="Glyco_transf_4"/>
    <property type="match status" value="1"/>
</dbReference>
<dbReference type="PANTHER" id="PTHR45947">
    <property type="entry name" value="SULFOQUINOVOSYL TRANSFERASE SQD2"/>
    <property type="match status" value="1"/>
</dbReference>
<dbReference type="OrthoDB" id="9804196at2"/>
<dbReference type="EMBL" id="CYZV01000004">
    <property type="protein sequence ID" value="CUN71100.1"/>
    <property type="molecule type" value="Genomic_DNA"/>
</dbReference>
<evidence type="ECO:0000259" key="2">
    <source>
        <dbReference type="Pfam" id="PF13439"/>
    </source>
</evidence>
<accession>A0A173Z5U0</accession>
<dbReference type="AlphaFoldDB" id="A0A173Z5U0"/>
<evidence type="ECO:0000313" key="3">
    <source>
        <dbReference type="EMBL" id="CUN71100.1"/>
    </source>
</evidence>
<protein>
    <submittedName>
        <fullName evidence="3">Putative glycosyltransferase EpsF</fullName>
        <ecNumber evidence="3">2.4.-.-</ecNumber>
        <ecNumber evidence="3">2.4.1.57</ecNumber>
    </submittedName>
</protein>
<dbReference type="InterPro" id="IPR050194">
    <property type="entry name" value="Glycosyltransferase_grp1"/>
</dbReference>
<dbReference type="Pfam" id="PF00534">
    <property type="entry name" value="Glycos_transf_1"/>
    <property type="match status" value="1"/>
</dbReference>
<evidence type="ECO:0000313" key="4">
    <source>
        <dbReference type="Proteomes" id="UP000095558"/>
    </source>
</evidence>
<name>A0A173Z5U0_9CLOT</name>
<feature type="domain" description="Glycosyl transferase family 1" evidence="1">
    <location>
        <begin position="186"/>
        <end position="305"/>
    </location>
</feature>
<keyword evidence="3" id="KW-0808">Transferase</keyword>
<dbReference type="InterPro" id="IPR001296">
    <property type="entry name" value="Glyco_trans_1"/>
</dbReference>
<dbReference type="CDD" id="cd03812">
    <property type="entry name" value="GT4_CapH-like"/>
    <property type="match status" value="1"/>
</dbReference>
<dbReference type="GO" id="GO:0016757">
    <property type="term" value="F:glycosyltransferase activity"/>
    <property type="evidence" value="ECO:0007669"/>
    <property type="project" value="UniProtKB-KW"/>
</dbReference>
<feature type="domain" description="Glycosyltransferase subfamily 4-like N-terminal" evidence="2">
    <location>
        <begin position="16"/>
        <end position="178"/>
    </location>
</feature>
<evidence type="ECO:0000259" key="1">
    <source>
        <dbReference type="Pfam" id="PF00534"/>
    </source>
</evidence>
<keyword evidence="3" id="KW-0328">Glycosyltransferase</keyword>